<dbReference type="GO" id="GO:0016787">
    <property type="term" value="F:hydrolase activity"/>
    <property type="evidence" value="ECO:0007669"/>
    <property type="project" value="UniProtKB-KW"/>
</dbReference>
<dbReference type="InterPro" id="IPR033140">
    <property type="entry name" value="Lipase_GDXG_put_SER_AS"/>
</dbReference>
<sequence length="318" mass="34687">MERVIEHRPGTSGKARRFALFMKVFVRPVFFYSPLTRFMLRLAVVLDWAAPLLMRPARGTRVERVDLDGFHGEWIRPEGADPGRVVLYLHGGGFFCCGLRTHRGLVARIAARSGGVAFSVAYRQLPGSSLAISMADALNAYAWLLEQGFAPHDIVIAGDSAGGFLAFTTVLTAMENGLPRPAGIVALSPLVDLDHEGRASYEFTRRDAYVPVHRLKKLNRLLLAGMDPGPLPSPCDRDLRGLPPVFIVAGSREALRYDAELMTERLALAGVPHRLQIWENQVHVFAAFAGAVPEGHQAIDEVAAFVRSATPRATGTAA</sequence>
<feature type="domain" description="Alpha/beta hydrolase fold-3" evidence="4">
    <location>
        <begin position="86"/>
        <end position="286"/>
    </location>
</feature>
<evidence type="ECO:0000313" key="6">
    <source>
        <dbReference type="Proteomes" id="UP000483004"/>
    </source>
</evidence>
<dbReference type="RefSeq" id="WP_151544090.1">
    <property type="nucleotide sequence ID" value="NZ_WBMR01000128.1"/>
</dbReference>
<evidence type="ECO:0000256" key="1">
    <source>
        <dbReference type="ARBA" id="ARBA00010515"/>
    </source>
</evidence>
<evidence type="ECO:0000256" key="3">
    <source>
        <dbReference type="PROSITE-ProRule" id="PRU10038"/>
    </source>
</evidence>
<keyword evidence="2 5" id="KW-0378">Hydrolase</keyword>
<reference evidence="5 6" key="1">
    <citation type="submission" date="2019-09" db="EMBL/GenBank/DDBJ databases">
        <title>Actinomadura physcomitrii sp. nov., a novel actinomycete isolated from moss [Physcomitrium sphaericum (Ludw) Fuernr].</title>
        <authorList>
            <person name="Liu C."/>
            <person name="Zhuang X."/>
        </authorList>
    </citation>
    <scope>NUCLEOTIDE SEQUENCE [LARGE SCALE GENOMIC DNA]</scope>
    <source>
        <strain evidence="5 6">CYP1-1B</strain>
    </source>
</reference>
<dbReference type="PANTHER" id="PTHR48081">
    <property type="entry name" value="AB HYDROLASE SUPERFAMILY PROTEIN C4A8.06C"/>
    <property type="match status" value="1"/>
</dbReference>
<evidence type="ECO:0000313" key="5">
    <source>
        <dbReference type="EMBL" id="KAB2371234.1"/>
    </source>
</evidence>
<dbReference type="InterPro" id="IPR013094">
    <property type="entry name" value="AB_hydrolase_3"/>
</dbReference>
<organism evidence="5 6">
    <name type="scientific">Actinomadura montaniterrae</name>
    <dbReference type="NCBI Taxonomy" id="1803903"/>
    <lineage>
        <taxon>Bacteria</taxon>
        <taxon>Bacillati</taxon>
        <taxon>Actinomycetota</taxon>
        <taxon>Actinomycetes</taxon>
        <taxon>Streptosporangiales</taxon>
        <taxon>Thermomonosporaceae</taxon>
        <taxon>Actinomadura</taxon>
    </lineage>
</organism>
<dbReference type="SUPFAM" id="SSF53474">
    <property type="entry name" value="alpha/beta-Hydrolases"/>
    <property type="match status" value="1"/>
</dbReference>
<dbReference type="PROSITE" id="PS01174">
    <property type="entry name" value="LIPASE_GDXG_SER"/>
    <property type="match status" value="1"/>
</dbReference>
<keyword evidence="6" id="KW-1185">Reference proteome</keyword>
<accession>A0A6L3VK62</accession>
<dbReference type="OrthoDB" id="128186at2"/>
<feature type="active site" evidence="3">
    <location>
        <position position="160"/>
    </location>
</feature>
<evidence type="ECO:0000259" key="4">
    <source>
        <dbReference type="Pfam" id="PF07859"/>
    </source>
</evidence>
<gene>
    <name evidence="5" type="ORF">F9B16_32705</name>
</gene>
<proteinExistence type="inferred from homology"/>
<dbReference type="InterPro" id="IPR050300">
    <property type="entry name" value="GDXG_lipolytic_enzyme"/>
</dbReference>
<dbReference type="Gene3D" id="3.40.50.1820">
    <property type="entry name" value="alpha/beta hydrolase"/>
    <property type="match status" value="1"/>
</dbReference>
<evidence type="ECO:0000256" key="2">
    <source>
        <dbReference type="ARBA" id="ARBA00022801"/>
    </source>
</evidence>
<dbReference type="AlphaFoldDB" id="A0A6L3VK62"/>
<comment type="similarity">
    <text evidence="1">Belongs to the 'GDXG' lipolytic enzyme family.</text>
</comment>
<comment type="caution">
    <text evidence="5">The sequence shown here is derived from an EMBL/GenBank/DDBJ whole genome shotgun (WGS) entry which is preliminary data.</text>
</comment>
<name>A0A6L3VK62_9ACTN</name>
<dbReference type="Pfam" id="PF07859">
    <property type="entry name" value="Abhydrolase_3"/>
    <property type="match status" value="1"/>
</dbReference>
<dbReference type="InterPro" id="IPR029058">
    <property type="entry name" value="AB_hydrolase_fold"/>
</dbReference>
<dbReference type="EMBL" id="WBMR01000128">
    <property type="protein sequence ID" value="KAB2371234.1"/>
    <property type="molecule type" value="Genomic_DNA"/>
</dbReference>
<protein>
    <submittedName>
        <fullName evidence="5">Alpha/beta hydrolase</fullName>
    </submittedName>
</protein>
<dbReference type="PANTHER" id="PTHR48081:SF8">
    <property type="entry name" value="ALPHA_BETA HYDROLASE FOLD-3 DOMAIN-CONTAINING PROTEIN-RELATED"/>
    <property type="match status" value="1"/>
</dbReference>
<dbReference type="Proteomes" id="UP000483004">
    <property type="component" value="Unassembled WGS sequence"/>
</dbReference>